<evidence type="ECO:0000256" key="1">
    <source>
        <dbReference type="SAM" id="Phobius"/>
    </source>
</evidence>
<protein>
    <submittedName>
        <fullName evidence="3">Hypothetical_protein</fullName>
    </submittedName>
</protein>
<keyword evidence="1" id="KW-0472">Membrane</keyword>
<evidence type="ECO:0000313" key="3">
    <source>
        <dbReference type="EMBL" id="CAL6005442.1"/>
    </source>
</evidence>
<keyword evidence="5" id="KW-1185">Reference proteome</keyword>
<reference evidence="2" key="1">
    <citation type="submission" date="2023-06" db="EMBL/GenBank/DDBJ databases">
        <authorList>
            <person name="Kurt Z."/>
        </authorList>
    </citation>
    <scope>NUCLEOTIDE SEQUENCE</scope>
</reference>
<proteinExistence type="predicted"/>
<keyword evidence="1" id="KW-0812">Transmembrane</keyword>
<reference evidence="3 5" key="2">
    <citation type="submission" date="2024-07" db="EMBL/GenBank/DDBJ databases">
        <authorList>
            <person name="Akdeniz Z."/>
        </authorList>
    </citation>
    <scope>NUCLEOTIDE SEQUENCE [LARGE SCALE GENOMIC DNA]</scope>
</reference>
<dbReference type="EMBL" id="CAXDID020000218">
    <property type="protein sequence ID" value="CAL6058100.1"/>
    <property type="molecule type" value="Genomic_DNA"/>
</dbReference>
<dbReference type="EMBL" id="CATOUU010000226">
    <property type="protein sequence ID" value="CAI9921581.1"/>
    <property type="molecule type" value="Genomic_DNA"/>
</dbReference>
<keyword evidence="1" id="KW-1133">Transmembrane helix</keyword>
<sequence>MSVQLKIVRYARAGLNLGVTSNVVFHYAGTPNITVVGLEETSFTQLYFVLSFGMSKFNESISQMSQLSSSNTRVIYFILLNTIEQTILLLIISLSYKSIFSQISRQIISDAKIIALNNSILCNYLNNIMCLLELIN</sequence>
<name>A0AA86TM75_9EUKA</name>
<evidence type="ECO:0000313" key="5">
    <source>
        <dbReference type="Proteomes" id="UP001642409"/>
    </source>
</evidence>
<dbReference type="Proteomes" id="UP001642409">
    <property type="component" value="Unassembled WGS sequence"/>
</dbReference>
<feature type="transmembrane region" description="Helical" evidence="1">
    <location>
        <begin position="74"/>
        <end position="96"/>
    </location>
</feature>
<organism evidence="2">
    <name type="scientific">Hexamita inflata</name>
    <dbReference type="NCBI Taxonomy" id="28002"/>
    <lineage>
        <taxon>Eukaryota</taxon>
        <taxon>Metamonada</taxon>
        <taxon>Diplomonadida</taxon>
        <taxon>Hexamitidae</taxon>
        <taxon>Hexamitinae</taxon>
        <taxon>Hexamita</taxon>
    </lineage>
</organism>
<evidence type="ECO:0000313" key="2">
    <source>
        <dbReference type="EMBL" id="CAI9921581.1"/>
    </source>
</evidence>
<evidence type="ECO:0000313" key="4">
    <source>
        <dbReference type="EMBL" id="CAL6058100.1"/>
    </source>
</evidence>
<comment type="caution">
    <text evidence="2">The sequence shown here is derived from an EMBL/GenBank/DDBJ whole genome shotgun (WGS) entry which is preliminary data.</text>
</comment>
<dbReference type="AlphaFoldDB" id="A0AA86TM75"/>
<gene>
    <name evidence="3" type="ORF">HINF_LOCUS19368</name>
    <name evidence="4" type="ORF">HINF_LOCUS47990</name>
    <name evidence="2" type="ORF">HINF_LOCUS9226</name>
</gene>
<dbReference type="EMBL" id="CAXDID020000051">
    <property type="protein sequence ID" value="CAL6005442.1"/>
    <property type="molecule type" value="Genomic_DNA"/>
</dbReference>
<accession>A0AA86TM75</accession>